<evidence type="ECO:0000256" key="2">
    <source>
        <dbReference type="ARBA" id="ARBA00022692"/>
    </source>
</evidence>
<proteinExistence type="predicted"/>
<keyword evidence="8" id="KW-1185">Reference proteome</keyword>
<dbReference type="InterPro" id="IPR006260">
    <property type="entry name" value="TonB/TolA_C"/>
</dbReference>
<organism evidence="7 8">
    <name type="scientific">Kryptobacter tengchongensis</name>
    <dbReference type="NCBI Taxonomy" id="1643429"/>
    <lineage>
        <taxon>Bacteria</taxon>
        <taxon>Pseudomonadati</taxon>
        <taxon>Candidatus Kryptoniota</taxon>
        <taxon>Candidatus Kryptobacter</taxon>
    </lineage>
</organism>
<feature type="transmembrane region" description="Helical" evidence="5">
    <location>
        <begin position="9"/>
        <end position="27"/>
    </location>
</feature>
<gene>
    <name evidence="7" type="ORF">JGI24_00859</name>
</gene>
<dbReference type="SUPFAM" id="SSF74653">
    <property type="entry name" value="TolA/TonB C-terminal domain"/>
    <property type="match status" value="1"/>
</dbReference>
<dbReference type="InterPro" id="IPR037682">
    <property type="entry name" value="TonB_C"/>
</dbReference>
<dbReference type="GO" id="GO:0055085">
    <property type="term" value="P:transmembrane transport"/>
    <property type="evidence" value="ECO:0007669"/>
    <property type="project" value="InterPro"/>
</dbReference>
<sequence>MERGIEIRAVIYTAMICFIIFLLMLIYKITVKVEESIKFTEVIFVPPIEEQVQTLNRGESVQGFGKSSLPSRIANLPKINLPTRLILTEEEILLHKFAEKIDAIERKGVIEGIGFGVNKVGDDASFGKEIKPEVGISGVKRNGIGEIKRDFGGGISPKFSYHIEWEGKINRIKVGGELPRFPQGIKESAVVRFRVVVLPDGTIERIFPLEKANPDFERSAFEALRTWRFNPISENIKQSGVITFNFRVE</sequence>
<keyword evidence="4 5" id="KW-0472">Membrane</keyword>
<feature type="domain" description="TonB C-terminal" evidence="6">
    <location>
        <begin position="187"/>
        <end position="247"/>
    </location>
</feature>
<dbReference type="NCBIfam" id="TIGR01352">
    <property type="entry name" value="tonB_Cterm"/>
    <property type="match status" value="1"/>
</dbReference>
<evidence type="ECO:0000313" key="7">
    <source>
        <dbReference type="EMBL" id="CUT00924.1"/>
    </source>
</evidence>
<dbReference type="Pfam" id="PF03544">
    <property type="entry name" value="TonB_C"/>
    <property type="match status" value="1"/>
</dbReference>
<dbReference type="OrthoDB" id="9786892at2"/>
<dbReference type="EMBL" id="CZVU01000031">
    <property type="protein sequence ID" value="CUT00924.1"/>
    <property type="molecule type" value="Genomic_DNA"/>
</dbReference>
<evidence type="ECO:0000256" key="1">
    <source>
        <dbReference type="ARBA" id="ARBA00004167"/>
    </source>
</evidence>
<evidence type="ECO:0000256" key="3">
    <source>
        <dbReference type="ARBA" id="ARBA00022989"/>
    </source>
</evidence>
<dbReference type="RefSeq" id="WP_072150288.1">
    <property type="nucleotide sequence ID" value="NZ_CZVU01000031.1"/>
</dbReference>
<evidence type="ECO:0000256" key="4">
    <source>
        <dbReference type="ARBA" id="ARBA00023136"/>
    </source>
</evidence>
<keyword evidence="3 5" id="KW-1133">Transmembrane helix</keyword>
<accession>A0A656D6Y1</accession>
<protein>
    <submittedName>
        <fullName evidence="7">TonB family C-terminal domain-containing protein</fullName>
    </submittedName>
</protein>
<dbReference type="Proteomes" id="UP000243065">
    <property type="component" value="Unassembled WGS sequence"/>
</dbReference>
<dbReference type="GO" id="GO:0016020">
    <property type="term" value="C:membrane"/>
    <property type="evidence" value="ECO:0007669"/>
    <property type="project" value="UniProtKB-SubCell"/>
</dbReference>
<evidence type="ECO:0000256" key="5">
    <source>
        <dbReference type="SAM" id="Phobius"/>
    </source>
</evidence>
<comment type="subcellular location">
    <subcellularLocation>
        <location evidence="1">Membrane</location>
        <topology evidence="1">Single-pass membrane protein</topology>
    </subcellularLocation>
</comment>
<evidence type="ECO:0000313" key="8">
    <source>
        <dbReference type="Proteomes" id="UP000243065"/>
    </source>
</evidence>
<name>A0A656D6Y1_KRYT1</name>
<dbReference type="Gene3D" id="3.30.2420.10">
    <property type="entry name" value="TonB"/>
    <property type="match status" value="1"/>
</dbReference>
<keyword evidence="2 5" id="KW-0812">Transmembrane</keyword>
<dbReference type="AlphaFoldDB" id="A0A656D6Y1"/>
<evidence type="ECO:0000259" key="6">
    <source>
        <dbReference type="Pfam" id="PF03544"/>
    </source>
</evidence>
<reference evidence="7 8" key="1">
    <citation type="submission" date="2015-11" db="EMBL/GenBank/DDBJ databases">
        <authorList>
            <person name="Varghese N."/>
        </authorList>
    </citation>
    <scope>NUCLEOTIDE SEQUENCE [LARGE SCALE GENOMIC DNA]</scope>
    <source>
        <strain evidence="7 8">JGI-24</strain>
    </source>
</reference>